<accession>D2U0X1</accession>
<organism evidence="1">
    <name type="scientific">Arsenophonus nasoniae</name>
    <name type="common">son-killer infecting Nasonia vitripennis</name>
    <dbReference type="NCBI Taxonomy" id="638"/>
    <lineage>
        <taxon>Bacteria</taxon>
        <taxon>Pseudomonadati</taxon>
        <taxon>Pseudomonadota</taxon>
        <taxon>Gammaproteobacteria</taxon>
        <taxon>Enterobacterales</taxon>
        <taxon>Morganellaceae</taxon>
        <taxon>Arsenophonus</taxon>
    </lineage>
</organism>
<dbReference type="EMBL" id="FN545223">
    <property type="protein sequence ID" value="CBA74191.1"/>
    <property type="molecule type" value="Genomic_DNA"/>
</dbReference>
<protein>
    <submittedName>
        <fullName evidence="1">Uncharacterized protein</fullName>
    </submittedName>
</protein>
<dbReference type="AlphaFoldDB" id="D2U0X1"/>
<evidence type="ECO:0000313" key="1">
    <source>
        <dbReference type="EMBL" id="CBA74191.1"/>
    </source>
</evidence>
<reference evidence="1" key="1">
    <citation type="journal article" date="2010" name="Insect Mol. Biol.">
        <title>The draft genome sequence of Arsenophonus nasoniae, son-killer bacterium of Nasonia vitripennis, reveals genes associated with virulence and symbiosis.</title>
        <authorList>
            <person name="Wilkes T."/>
            <person name="Darby A.C."/>
            <person name="Choi J."/>
            <person name="Colborne J.K."/>
            <person name="Werren J.H."/>
            <person name="Hurst G.D.D."/>
        </authorList>
    </citation>
    <scope>NUCLEOTIDE SEQUENCE</scope>
</reference>
<sequence length="241" mass="28599">MNGKFNKSDKERFNTRIGREVILWDYLKTDKVIADIGIDITIKDPDLYDRISNYVLLHGEDLQGMFKNEKYLYMSCFIRDVRAFRNEFELEERLKPLFSHGKGDAFEFVISFPEKMNFDEKDIIKSSFVNISQQHVLTINDVIWECFVHQTKNGQIVDAQFEACRSNIDKYSRAELVNINLIDTFQPNSYVRQLLRGAEKIGNIDGRSVWFNPHGYYFCWDKETEYLLESWLTFPAYPIHW</sequence>
<gene>
    <name evidence="1" type="ORF">ARN_21600</name>
</gene>
<name>D2U0X1_9GAMM</name>
<proteinExistence type="predicted"/>